<dbReference type="Proteomes" id="UP001610818">
    <property type="component" value="Unassembled WGS sequence"/>
</dbReference>
<dbReference type="Gene3D" id="1.10.10.2840">
    <property type="entry name" value="PucR C-terminal helix-turn-helix domain"/>
    <property type="match status" value="1"/>
</dbReference>
<dbReference type="RefSeq" id="WP_397717400.1">
    <property type="nucleotide sequence ID" value="NZ_JBIRGN010000008.1"/>
</dbReference>
<comment type="caution">
    <text evidence="2">The sequence shown here is derived from an EMBL/GenBank/DDBJ whole genome shotgun (WGS) entry which is preliminary data.</text>
</comment>
<sequence>MSQRAQPDSSAQPADFAPALSRAVRNLRQQHTEDLVRQVPADIARHTTIAVSPATIAEDISLWLCVLARDMPASMMDTAFESRAAAHKGAGLSTEGSLILHHACVEVLHRALVGPLPHTHSREALEAVFLSTALHALRVANAVVLRAQPRQEVVGRPRSTAAHELFPAPSAAALPAPPRWCLVAFRPAGGREDALRQFRTDNPHATIAVTDTHVTAFTRQQPLSATVLAPYALAPVPDGDTAGAARQAALAAVIARHYGRTVDAQHVLPLIAALDLTAEDRNAFVTARLGSLHTDPRRRYLQQTLAAYLAHNQCSAAAARSLYIHRHTLTYRLRSIRLHTGLDLSCPLDRLQAELALMLSDADALFARPCKRTV</sequence>
<evidence type="ECO:0000313" key="3">
    <source>
        <dbReference type="Proteomes" id="UP001610818"/>
    </source>
</evidence>
<organism evidence="2 3">
    <name type="scientific">Streptomyces longisporoflavus</name>
    <dbReference type="NCBI Taxonomy" id="28044"/>
    <lineage>
        <taxon>Bacteria</taxon>
        <taxon>Bacillati</taxon>
        <taxon>Actinomycetota</taxon>
        <taxon>Actinomycetes</taxon>
        <taxon>Kitasatosporales</taxon>
        <taxon>Streptomycetaceae</taxon>
        <taxon>Streptomyces</taxon>
    </lineage>
</organism>
<name>A0ABW7R0H4_9ACTN</name>
<protein>
    <submittedName>
        <fullName evidence="2">PucR family transcriptional regulator</fullName>
    </submittedName>
</protein>
<keyword evidence="3" id="KW-1185">Reference proteome</keyword>
<feature type="domain" description="PucR C-terminal helix-turn-helix" evidence="1">
    <location>
        <begin position="302"/>
        <end position="358"/>
    </location>
</feature>
<evidence type="ECO:0000313" key="2">
    <source>
        <dbReference type="EMBL" id="MFH8550781.1"/>
    </source>
</evidence>
<dbReference type="InterPro" id="IPR051448">
    <property type="entry name" value="CdaR-like_regulators"/>
</dbReference>
<dbReference type="Pfam" id="PF13556">
    <property type="entry name" value="HTH_30"/>
    <property type="match status" value="1"/>
</dbReference>
<reference evidence="2 3" key="1">
    <citation type="submission" date="2024-10" db="EMBL/GenBank/DDBJ databases">
        <title>The Natural Products Discovery Center: Release of the First 8490 Sequenced Strains for Exploring Actinobacteria Biosynthetic Diversity.</title>
        <authorList>
            <person name="Kalkreuter E."/>
            <person name="Kautsar S.A."/>
            <person name="Yang D."/>
            <person name="Bader C.D."/>
            <person name="Teijaro C.N."/>
            <person name="Fluegel L."/>
            <person name="Davis C.M."/>
            <person name="Simpson J.R."/>
            <person name="Lauterbach L."/>
            <person name="Steele A.D."/>
            <person name="Gui C."/>
            <person name="Meng S."/>
            <person name="Li G."/>
            <person name="Viehrig K."/>
            <person name="Ye F."/>
            <person name="Su P."/>
            <person name="Kiefer A.F."/>
            <person name="Nichols A."/>
            <person name="Cepeda A.J."/>
            <person name="Yan W."/>
            <person name="Fan B."/>
            <person name="Jiang Y."/>
            <person name="Adhikari A."/>
            <person name="Zheng C.-J."/>
            <person name="Schuster L."/>
            <person name="Cowan T.M."/>
            <person name="Smanski M.J."/>
            <person name="Chevrette M.G."/>
            <person name="De Carvalho L.P.S."/>
            <person name="Shen B."/>
        </authorList>
    </citation>
    <scope>NUCLEOTIDE SEQUENCE [LARGE SCALE GENOMIC DNA]</scope>
    <source>
        <strain evidence="2 3">NPDC017990</strain>
    </source>
</reference>
<dbReference type="PANTHER" id="PTHR33744:SF1">
    <property type="entry name" value="DNA-BINDING TRANSCRIPTIONAL ACTIVATOR ADER"/>
    <property type="match status" value="1"/>
</dbReference>
<dbReference type="InterPro" id="IPR042070">
    <property type="entry name" value="PucR_C-HTH_sf"/>
</dbReference>
<dbReference type="EMBL" id="JBIRGQ010000008">
    <property type="protein sequence ID" value="MFH8550781.1"/>
    <property type="molecule type" value="Genomic_DNA"/>
</dbReference>
<evidence type="ECO:0000259" key="1">
    <source>
        <dbReference type="Pfam" id="PF13556"/>
    </source>
</evidence>
<gene>
    <name evidence="2" type="ORF">ACH4F9_37900</name>
</gene>
<proteinExistence type="predicted"/>
<accession>A0ABW7R0H4</accession>
<dbReference type="PANTHER" id="PTHR33744">
    <property type="entry name" value="CARBOHYDRATE DIACID REGULATOR"/>
    <property type="match status" value="1"/>
</dbReference>
<dbReference type="InterPro" id="IPR025736">
    <property type="entry name" value="PucR_C-HTH_dom"/>
</dbReference>